<name>A0A4R1EZS5_9GAMM</name>
<dbReference type="AlphaFoldDB" id="A0A4R1EZS5"/>
<sequence>MVTNLVVAGDPRLKAKAVAAKKKSMRSSTLHIDELNQRIDELETAIGQDKSGPIGRAFAIRAETNRKPKSKRKVNTE</sequence>
<comment type="caution">
    <text evidence="2">The sequence shown here is derived from an EMBL/GenBank/DDBJ whole genome shotgun (WGS) entry which is preliminary data.</text>
</comment>
<dbReference type="Proteomes" id="UP000294887">
    <property type="component" value="Unassembled WGS sequence"/>
</dbReference>
<accession>A0A4R1EZS5</accession>
<feature type="coiled-coil region" evidence="1">
    <location>
        <begin position="25"/>
        <end position="52"/>
    </location>
</feature>
<protein>
    <submittedName>
        <fullName evidence="2">Uncharacterized protein</fullName>
    </submittedName>
</protein>
<dbReference type="EMBL" id="SMFQ01000004">
    <property type="protein sequence ID" value="TCJ84728.1"/>
    <property type="molecule type" value="Genomic_DNA"/>
</dbReference>
<keyword evidence="3" id="KW-1185">Reference proteome</keyword>
<organism evidence="2 3">
    <name type="scientific">Cocleimonas flava</name>
    <dbReference type="NCBI Taxonomy" id="634765"/>
    <lineage>
        <taxon>Bacteria</taxon>
        <taxon>Pseudomonadati</taxon>
        <taxon>Pseudomonadota</taxon>
        <taxon>Gammaproteobacteria</taxon>
        <taxon>Thiotrichales</taxon>
        <taxon>Thiotrichaceae</taxon>
        <taxon>Cocleimonas</taxon>
    </lineage>
</organism>
<proteinExistence type="predicted"/>
<reference evidence="2 3" key="1">
    <citation type="submission" date="2019-03" db="EMBL/GenBank/DDBJ databases">
        <title>Genomic Encyclopedia of Type Strains, Phase IV (KMG-IV): sequencing the most valuable type-strain genomes for metagenomic binning, comparative biology and taxonomic classification.</title>
        <authorList>
            <person name="Goeker M."/>
        </authorList>
    </citation>
    <scope>NUCLEOTIDE SEQUENCE [LARGE SCALE GENOMIC DNA]</scope>
    <source>
        <strain evidence="2 3">DSM 24830</strain>
    </source>
</reference>
<evidence type="ECO:0000313" key="2">
    <source>
        <dbReference type="EMBL" id="TCJ84728.1"/>
    </source>
</evidence>
<keyword evidence="1" id="KW-0175">Coiled coil</keyword>
<gene>
    <name evidence="2" type="ORF">EV695_2688</name>
</gene>
<evidence type="ECO:0000256" key="1">
    <source>
        <dbReference type="SAM" id="Coils"/>
    </source>
</evidence>
<evidence type="ECO:0000313" key="3">
    <source>
        <dbReference type="Proteomes" id="UP000294887"/>
    </source>
</evidence>